<keyword evidence="1" id="KW-1185">Reference proteome</keyword>
<accession>A0A1I7WEN9</accession>
<dbReference type="Proteomes" id="UP000095283">
    <property type="component" value="Unplaced"/>
</dbReference>
<reference evidence="2" key="1">
    <citation type="submission" date="2016-11" db="UniProtKB">
        <authorList>
            <consortium name="WormBaseParasite"/>
        </authorList>
    </citation>
    <scope>IDENTIFICATION</scope>
</reference>
<organism evidence="1 2">
    <name type="scientific">Heterorhabditis bacteriophora</name>
    <name type="common">Entomopathogenic nematode worm</name>
    <dbReference type="NCBI Taxonomy" id="37862"/>
    <lineage>
        <taxon>Eukaryota</taxon>
        <taxon>Metazoa</taxon>
        <taxon>Ecdysozoa</taxon>
        <taxon>Nematoda</taxon>
        <taxon>Chromadorea</taxon>
        <taxon>Rhabditida</taxon>
        <taxon>Rhabditina</taxon>
        <taxon>Rhabditomorpha</taxon>
        <taxon>Strongyloidea</taxon>
        <taxon>Heterorhabditidae</taxon>
        <taxon>Heterorhabditis</taxon>
    </lineage>
</organism>
<evidence type="ECO:0000313" key="1">
    <source>
        <dbReference type="Proteomes" id="UP000095283"/>
    </source>
</evidence>
<protein>
    <submittedName>
        <fullName evidence="2">Transposase</fullName>
    </submittedName>
</protein>
<sequence>MSFSRYCNQADAVDVAHLNRHERVAATHGVSPMCLLVWISQRACSPRRTTRLYEHPRTKFDCIYIYDESTF</sequence>
<name>A0A1I7WEN9_HETBA</name>
<dbReference type="AlphaFoldDB" id="A0A1I7WEN9"/>
<proteinExistence type="predicted"/>
<evidence type="ECO:0000313" key="2">
    <source>
        <dbReference type="WBParaSite" id="Hba_03380"/>
    </source>
</evidence>
<dbReference type="WBParaSite" id="Hba_03380">
    <property type="protein sequence ID" value="Hba_03380"/>
    <property type="gene ID" value="Hba_03380"/>
</dbReference>